<gene>
    <name evidence="6" type="ORF">LITE_LOCUS12888</name>
</gene>
<evidence type="ECO:0000313" key="6">
    <source>
        <dbReference type="EMBL" id="CAI0405489.1"/>
    </source>
</evidence>
<dbReference type="EMBL" id="CAMGYJ010000004">
    <property type="protein sequence ID" value="CAI0405489.1"/>
    <property type="molecule type" value="Genomic_DNA"/>
</dbReference>
<dbReference type="AlphaFoldDB" id="A0AAV0J6K4"/>
<reference evidence="6" key="1">
    <citation type="submission" date="2022-08" db="EMBL/GenBank/DDBJ databases">
        <authorList>
            <person name="Gutierrez-Valencia J."/>
        </authorList>
    </citation>
    <scope>NUCLEOTIDE SEQUENCE</scope>
</reference>
<dbReference type="Gene3D" id="3.30.70.330">
    <property type="match status" value="2"/>
</dbReference>
<keyword evidence="1" id="KW-0677">Repeat</keyword>
<dbReference type="SUPFAM" id="SSF54928">
    <property type="entry name" value="RNA-binding domain, RBD"/>
    <property type="match status" value="2"/>
</dbReference>
<evidence type="ECO:0000256" key="1">
    <source>
        <dbReference type="ARBA" id="ARBA00022737"/>
    </source>
</evidence>
<organism evidence="6 7">
    <name type="scientific">Linum tenue</name>
    <dbReference type="NCBI Taxonomy" id="586396"/>
    <lineage>
        <taxon>Eukaryota</taxon>
        <taxon>Viridiplantae</taxon>
        <taxon>Streptophyta</taxon>
        <taxon>Embryophyta</taxon>
        <taxon>Tracheophyta</taxon>
        <taxon>Spermatophyta</taxon>
        <taxon>Magnoliopsida</taxon>
        <taxon>eudicotyledons</taxon>
        <taxon>Gunneridae</taxon>
        <taxon>Pentapetalae</taxon>
        <taxon>rosids</taxon>
        <taxon>fabids</taxon>
        <taxon>Malpighiales</taxon>
        <taxon>Linaceae</taxon>
        <taxon>Linum</taxon>
    </lineage>
</organism>
<dbReference type="PANTHER" id="PTHR48032:SF12">
    <property type="entry name" value="RRM DOMAIN-CONTAINING PROTEIN"/>
    <property type="match status" value="1"/>
</dbReference>
<evidence type="ECO:0000256" key="2">
    <source>
        <dbReference type="ARBA" id="ARBA00022884"/>
    </source>
</evidence>
<accession>A0AAV0J6K4</accession>
<dbReference type="InterPro" id="IPR012677">
    <property type="entry name" value="Nucleotide-bd_a/b_plait_sf"/>
</dbReference>
<name>A0AAV0J6K4_9ROSI</name>
<dbReference type="PANTHER" id="PTHR48032">
    <property type="entry name" value="RNA-BINDING PROTEIN MUSASHI HOMOLOG RBP6"/>
    <property type="match status" value="1"/>
</dbReference>
<dbReference type="GO" id="GO:0006417">
    <property type="term" value="P:regulation of translation"/>
    <property type="evidence" value="ECO:0007669"/>
    <property type="project" value="TreeGrafter"/>
</dbReference>
<protein>
    <recommendedName>
        <fullName evidence="5">RRM domain-containing protein</fullName>
    </recommendedName>
</protein>
<keyword evidence="2 3" id="KW-0694">RNA-binding</keyword>
<evidence type="ECO:0000313" key="7">
    <source>
        <dbReference type="Proteomes" id="UP001154282"/>
    </source>
</evidence>
<dbReference type="InterPro" id="IPR000504">
    <property type="entry name" value="RRM_dom"/>
</dbReference>
<dbReference type="InterPro" id="IPR035979">
    <property type="entry name" value="RBD_domain_sf"/>
</dbReference>
<proteinExistence type="predicted"/>
<evidence type="ECO:0000259" key="5">
    <source>
        <dbReference type="PROSITE" id="PS50102"/>
    </source>
</evidence>
<sequence>MEEEIKQPPSKLFVGGVNRTTTGQELEKHFQKYGQVKDAFIVYCKQTSRSRGFGFVEFEDASAADLALNEDHIILGQKVDVCRPKPKKTDNNETAVGKEGEHHRRSKRVFVGGLPSTITPEEFRSSFQSFGEVSNAIVVCDKHSGKPRGFGFITFESEDSADRALKNRFYQLNGSQVEVKRANSKNNAINNFARRYHEYSVPAALNHSSYVNGYYHYWYNLLHQHTSGLPYYWVPPPGMMGNYYYGYQSCYPMAAANCASLSGGWSYGSADAMLHSYGETDIVGRRQEEDETNITDGNGAEDHAWEVLRNLDEVNGLSVDQQGADGEIRIAGSKIPDDEETGSSSSSSLACTEHHVEQVWSNSDRINSELLEIKFGDMEHLEAAVGGKLDEAESGIGDLGEVDGGNAEVVSRMVTYSLENGKIDGWSMERKPVMMVAAACIHT</sequence>
<dbReference type="GO" id="GO:0003729">
    <property type="term" value="F:mRNA binding"/>
    <property type="evidence" value="ECO:0007669"/>
    <property type="project" value="TreeGrafter"/>
</dbReference>
<evidence type="ECO:0000256" key="4">
    <source>
        <dbReference type="SAM" id="MobiDB-lite"/>
    </source>
</evidence>
<dbReference type="PROSITE" id="PS50102">
    <property type="entry name" value="RRM"/>
    <property type="match status" value="2"/>
</dbReference>
<feature type="domain" description="RRM" evidence="5">
    <location>
        <begin position="107"/>
        <end position="184"/>
    </location>
</feature>
<dbReference type="Pfam" id="PF00076">
    <property type="entry name" value="RRM_1"/>
    <property type="match status" value="2"/>
</dbReference>
<feature type="compositionally biased region" description="Basic and acidic residues" evidence="4">
    <location>
        <begin position="85"/>
        <end position="102"/>
    </location>
</feature>
<evidence type="ECO:0000256" key="3">
    <source>
        <dbReference type="PROSITE-ProRule" id="PRU00176"/>
    </source>
</evidence>
<feature type="region of interest" description="Disordered" evidence="4">
    <location>
        <begin position="85"/>
        <end position="104"/>
    </location>
</feature>
<keyword evidence="7" id="KW-1185">Reference proteome</keyword>
<feature type="domain" description="RRM" evidence="5">
    <location>
        <begin position="10"/>
        <end position="86"/>
    </location>
</feature>
<comment type="caution">
    <text evidence="6">The sequence shown here is derived from an EMBL/GenBank/DDBJ whole genome shotgun (WGS) entry which is preliminary data.</text>
</comment>
<dbReference type="SMART" id="SM00360">
    <property type="entry name" value="RRM"/>
    <property type="match status" value="2"/>
</dbReference>
<dbReference type="Proteomes" id="UP001154282">
    <property type="component" value="Unassembled WGS sequence"/>
</dbReference>